<dbReference type="InterPro" id="IPR007492">
    <property type="entry name" value="LytTR_DNA-bd_dom"/>
</dbReference>
<evidence type="ECO:0000259" key="4">
    <source>
        <dbReference type="PROSITE" id="PS50930"/>
    </source>
</evidence>
<dbReference type="GO" id="GO:0005829">
    <property type="term" value="C:cytosol"/>
    <property type="evidence" value="ECO:0007669"/>
    <property type="project" value="TreeGrafter"/>
</dbReference>
<dbReference type="Proteomes" id="UP000886689">
    <property type="component" value="Unassembled WGS sequence"/>
</dbReference>
<dbReference type="GO" id="GO:0032993">
    <property type="term" value="C:protein-DNA complex"/>
    <property type="evidence" value="ECO:0007669"/>
    <property type="project" value="TreeGrafter"/>
</dbReference>
<comment type="caution">
    <text evidence="5">The sequence shown here is derived from an EMBL/GenBank/DDBJ whole genome shotgun (WGS) entry which is preliminary data.</text>
</comment>
<reference evidence="5" key="1">
    <citation type="submission" date="2020-10" db="EMBL/GenBank/DDBJ databases">
        <title>Connecting structure to function with the recovery of over 1000 high-quality activated sludge metagenome-assembled genomes encoding full-length rRNA genes using long-read sequencing.</title>
        <authorList>
            <person name="Singleton C.M."/>
            <person name="Petriglieri F."/>
            <person name="Kristensen J.M."/>
            <person name="Kirkegaard R.H."/>
            <person name="Michaelsen T.Y."/>
            <person name="Andersen M.H."/>
            <person name="Karst S.M."/>
            <person name="Dueholm M.S."/>
            <person name="Nielsen P.H."/>
            <person name="Albertsen M."/>
        </authorList>
    </citation>
    <scope>NUCLEOTIDE SEQUENCE</scope>
    <source>
        <strain evidence="5">Hirt_18-Q3-R61-65_BATAC.395</strain>
    </source>
</reference>
<dbReference type="EMBL" id="JADJUC010000003">
    <property type="protein sequence ID" value="MBK8523561.1"/>
    <property type="molecule type" value="Genomic_DNA"/>
</dbReference>
<dbReference type="AlphaFoldDB" id="A0A9D7K0K1"/>
<keyword evidence="1" id="KW-0238">DNA-binding</keyword>
<evidence type="ECO:0000259" key="3">
    <source>
        <dbReference type="PROSITE" id="PS50110"/>
    </source>
</evidence>
<dbReference type="PANTHER" id="PTHR48111">
    <property type="entry name" value="REGULATOR OF RPOS"/>
    <property type="match status" value="1"/>
</dbReference>
<dbReference type="InterPro" id="IPR039420">
    <property type="entry name" value="WalR-like"/>
</dbReference>
<evidence type="ECO:0000313" key="6">
    <source>
        <dbReference type="Proteomes" id="UP000886689"/>
    </source>
</evidence>
<dbReference type="GO" id="GO:0000156">
    <property type="term" value="F:phosphorelay response regulator activity"/>
    <property type="evidence" value="ECO:0007669"/>
    <property type="project" value="TreeGrafter"/>
</dbReference>
<dbReference type="SMART" id="SM00850">
    <property type="entry name" value="LytTR"/>
    <property type="match status" value="1"/>
</dbReference>
<dbReference type="PROSITE" id="PS50110">
    <property type="entry name" value="RESPONSE_REGULATORY"/>
    <property type="match status" value="1"/>
</dbReference>
<dbReference type="PANTHER" id="PTHR48111:SF3">
    <property type="entry name" value="TRANSCRIPTIONAL REGULATORY PROTEIN BTSR"/>
    <property type="match status" value="1"/>
</dbReference>
<proteinExistence type="predicted"/>
<protein>
    <submittedName>
        <fullName evidence="5">Response regulator transcription factor</fullName>
    </submittedName>
</protein>
<name>A0A9D7K0K1_9PROT</name>
<feature type="domain" description="HTH LytTR-type" evidence="4">
    <location>
        <begin position="143"/>
        <end position="251"/>
    </location>
</feature>
<dbReference type="Pfam" id="PF04397">
    <property type="entry name" value="LytTR"/>
    <property type="match status" value="1"/>
</dbReference>
<dbReference type="SUPFAM" id="SSF52172">
    <property type="entry name" value="CheY-like"/>
    <property type="match status" value="1"/>
</dbReference>
<dbReference type="Gene3D" id="2.40.50.1020">
    <property type="entry name" value="LytTr DNA-binding domain"/>
    <property type="match status" value="1"/>
</dbReference>
<gene>
    <name evidence="5" type="ORF">IPL58_05200</name>
</gene>
<feature type="domain" description="Response regulatory" evidence="3">
    <location>
        <begin position="5"/>
        <end position="122"/>
    </location>
</feature>
<dbReference type="Gene3D" id="3.40.50.2300">
    <property type="match status" value="1"/>
</dbReference>
<dbReference type="Pfam" id="PF00072">
    <property type="entry name" value="Response_reg"/>
    <property type="match status" value="1"/>
</dbReference>
<keyword evidence="2" id="KW-0597">Phosphoprotein</keyword>
<evidence type="ECO:0000313" key="5">
    <source>
        <dbReference type="EMBL" id="MBK8523561.1"/>
    </source>
</evidence>
<evidence type="ECO:0000256" key="2">
    <source>
        <dbReference type="PROSITE-ProRule" id="PRU00169"/>
    </source>
</evidence>
<dbReference type="InterPro" id="IPR011006">
    <property type="entry name" value="CheY-like_superfamily"/>
</dbReference>
<feature type="modified residue" description="4-aspartylphosphate" evidence="2">
    <location>
        <position position="59"/>
    </location>
</feature>
<dbReference type="SMART" id="SM00448">
    <property type="entry name" value="REC"/>
    <property type="match status" value="1"/>
</dbReference>
<dbReference type="GO" id="GO:0006355">
    <property type="term" value="P:regulation of DNA-templated transcription"/>
    <property type="evidence" value="ECO:0007669"/>
    <property type="project" value="TreeGrafter"/>
</dbReference>
<dbReference type="InterPro" id="IPR001789">
    <property type="entry name" value="Sig_transdc_resp-reg_receiver"/>
</dbReference>
<evidence type="ECO:0000256" key="1">
    <source>
        <dbReference type="ARBA" id="ARBA00023125"/>
    </source>
</evidence>
<organism evidence="5 6">
    <name type="scientific">Candidatus Proximibacter danicus</name>
    <dbReference type="NCBI Taxonomy" id="2954365"/>
    <lineage>
        <taxon>Bacteria</taxon>
        <taxon>Pseudomonadati</taxon>
        <taxon>Pseudomonadota</taxon>
        <taxon>Betaproteobacteria</taxon>
        <taxon>Candidatus Proximibacter</taxon>
    </lineage>
</organism>
<dbReference type="GO" id="GO:0000976">
    <property type="term" value="F:transcription cis-regulatory region binding"/>
    <property type="evidence" value="ECO:0007669"/>
    <property type="project" value="TreeGrafter"/>
</dbReference>
<accession>A0A9D7K0K1</accession>
<sequence length="254" mass="28295">MPELKILIVDDEAPARSRLRELLADVAAEVPNVVVGEAENGVAGLALADSETPDIVLLDIRMPKMDGIELAQHLARLPQPPAVIFATAYDAYAMQAFDLNAVDYLLKPVRAQRLAAALSKARVLHPPALAVLQGLQPEGRSHLSCHERGRLLLIPVAEVLYLKADLKYVTARTHEREYLLDESLTHLETEFAVRFIRLHRSVLVAREAIVGFERNSADDADTHWLALVRDIAEKLPVSRRQWPLVKSYARQLST</sequence>
<dbReference type="PROSITE" id="PS50930">
    <property type="entry name" value="HTH_LYTTR"/>
    <property type="match status" value="1"/>
</dbReference>